<sequence>MTRSANNRAIVSCRRIPAKVRLSLLFTSHHETGRISHINKFICYKKTRKKKQLFKMPSKPAVSYEEIFQVLKDLPIFDKNKLLKKELNPVWNEAVFKLNNAMKRHNLYLYVFKNRGDSPGIQTNLLDYQFNNQVSLTCELISENQENQLPENLKGQEISKIEIENEIIPVDEYNDIHRLKYHQNFYASIHAIVIKKFYVLYRCPEQLDLCKGIINHNGQVSIIILEGLIKKLKIKTYEPKKVYLVALAVTVEESSTFVLSQALTETFEYSLEDYMKNCFDFLLDEKKGLSSGNEFSAVILRFDMVSLLYTISNLQYMKSKSQKVLAYYQKCFILLSSVTCLEDFADYVKSLLTLMFSTNNSDIVCKEKAKLDSNINDQIETKFQCYENYEKNAQECFLLDLLENLDSDVTSKNNKAFAKYIDELKCSAKEKILSAKSYKKITAYYCPKLFENFKIILSYFPLWTSIIAASNKSEQEAFNSATLSALNHLLIIKENNDMPLQVSEFIKYHLDQCKVSMKKGRSFMKNPKQSVKRFFQNSLTYEEDWKAKNEHSKSTYNKSDASMEIDKKPNNTFSHKVSNFNESSACLEIKPTFNNKLDTSIPNEASIFDDSFTRLKMKPTSQEKLSDSIPDENHYFQNVQLQHTKVNISDKIRKKKEKISSDDRNINIKKKKYVISCPSMRMVHNQQLTGSVQRKESLIQNESGKGLRTICKNKNNIEDTSIIDTICEVIKFAIMNFRDFNNSEDLLCSCTNLCILKMIINFSKSGNLSKFHKARGEFLLNYASVKKDTISIEDTVGVFFSQVMKIHYSFVISTYCVDCNDIFDNYETRLQLQWDLNFNIINLQEIINDFISKEVFCNKCNNSTCQSINFKSYLCIDLEKDNVSAQLNLVPNILKLNEGTKDVKTFALAGGSVVQWNESIQQSVLDFNFTSTIIPNTSVKAKSKLPSTKSLTAFKIDISEQEMKQRDSVPPSFTLINKVGGDIIYIPDDNNDYDEETLMKI</sequence>
<evidence type="ECO:0000313" key="2">
    <source>
        <dbReference type="Proteomes" id="UP001627154"/>
    </source>
</evidence>
<comment type="caution">
    <text evidence="1">The sequence shown here is derived from an EMBL/GenBank/DDBJ whole genome shotgun (WGS) entry which is preliminary data.</text>
</comment>
<name>A0ABD2WRT3_9HYME</name>
<protein>
    <recommendedName>
        <fullName evidence="3">USP domain-containing protein</fullName>
    </recommendedName>
</protein>
<proteinExistence type="predicted"/>
<dbReference type="EMBL" id="JBJJXI010000083">
    <property type="protein sequence ID" value="KAL3395339.1"/>
    <property type="molecule type" value="Genomic_DNA"/>
</dbReference>
<accession>A0ABD2WRT3</accession>
<reference evidence="1 2" key="1">
    <citation type="journal article" date="2024" name="bioRxiv">
        <title>A reference genome for Trichogramma kaykai: A tiny desert-dwelling parasitoid wasp with competing sex-ratio distorters.</title>
        <authorList>
            <person name="Culotta J."/>
            <person name="Lindsey A.R."/>
        </authorList>
    </citation>
    <scope>NUCLEOTIDE SEQUENCE [LARGE SCALE GENOMIC DNA]</scope>
    <source>
        <strain evidence="1 2">KSX58</strain>
    </source>
</reference>
<gene>
    <name evidence="1" type="ORF">TKK_010609</name>
</gene>
<organism evidence="1 2">
    <name type="scientific">Trichogramma kaykai</name>
    <dbReference type="NCBI Taxonomy" id="54128"/>
    <lineage>
        <taxon>Eukaryota</taxon>
        <taxon>Metazoa</taxon>
        <taxon>Ecdysozoa</taxon>
        <taxon>Arthropoda</taxon>
        <taxon>Hexapoda</taxon>
        <taxon>Insecta</taxon>
        <taxon>Pterygota</taxon>
        <taxon>Neoptera</taxon>
        <taxon>Endopterygota</taxon>
        <taxon>Hymenoptera</taxon>
        <taxon>Apocrita</taxon>
        <taxon>Proctotrupomorpha</taxon>
        <taxon>Chalcidoidea</taxon>
        <taxon>Trichogrammatidae</taxon>
        <taxon>Trichogramma</taxon>
    </lineage>
</organism>
<dbReference type="Proteomes" id="UP001627154">
    <property type="component" value="Unassembled WGS sequence"/>
</dbReference>
<evidence type="ECO:0000313" key="1">
    <source>
        <dbReference type="EMBL" id="KAL3395339.1"/>
    </source>
</evidence>
<dbReference type="AlphaFoldDB" id="A0ABD2WRT3"/>
<keyword evidence="2" id="KW-1185">Reference proteome</keyword>
<evidence type="ECO:0008006" key="3">
    <source>
        <dbReference type="Google" id="ProtNLM"/>
    </source>
</evidence>